<keyword evidence="2 5" id="KW-0808">Transferase</keyword>
<gene>
    <name evidence="5" type="ORF">MNBD_CHLOROFLEXI01-3460</name>
</gene>
<dbReference type="AlphaFoldDB" id="A0A3B0V5L4"/>
<dbReference type="CDD" id="cd01166">
    <property type="entry name" value="KdgK"/>
    <property type="match status" value="1"/>
</dbReference>
<dbReference type="SUPFAM" id="SSF53613">
    <property type="entry name" value="Ribokinase-like"/>
    <property type="match status" value="1"/>
</dbReference>
<evidence type="ECO:0000259" key="4">
    <source>
        <dbReference type="Pfam" id="PF00294"/>
    </source>
</evidence>
<feature type="domain" description="Carbohydrate kinase PfkB" evidence="4">
    <location>
        <begin position="231"/>
        <end position="279"/>
    </location>
</feature>
<reference evidence="5" key="1">
    <citation type="submission" date="2018-06" db="EMBL/GenBank/DDBJ databases">
        <authorList>
            <person name="Zhirakovskaya E."/>
        </authorList>
    </citation>
    <scope>NUCLEOTIDE SEQUENCE</scope>
</reference>
<accession>A0A3B0V5L4</accession>
<dbReference type="GO" id="GO:0008673">
    <property type="term" value="F:2-dehydro-3-deoxygluconokinase activity"/>
    <property type="evidence" value="ECO:0007669"/>
    <property type="project" value="UniProtKB-EC"/>
</dbReference>
<sequence length="300" mass="33153">MAQFGLHAALVTALPSNPIGDDCIRFLRGYRVDTSLIQRRGERIGIYFLEAGANQRPSQVIYDRAHSAIAEANADSFDWDAIFDGASWLHVTGITPAISQSAADLTLTAVQKAQAHNVTISCDTSYRSKLWQYGKRPIQVMPHIAQYVNMLFANREDCQLSYGVQLSEAEAEGLSEAEQNQRIAEKMFATFPQLCYQVFTHREGFSASHNAWQASLYNSRSFITSRRYDITHIVDRVGGGDALVAGLIYGLSTGMSDEESLEFAAAAACLKHTIPGDINLVSVAEIKQLRKEDVSGRVQR</sequence>
<evidence type="ECO:0000256" key="3">
    <source>
        <dbReference type="ARBA" id="ARBA00022777"/>
    </source>
</evidence>
<dbReference type="EMBL" id="UOEU01000506">
    <property type="protein sequence ID" value="VAW34062.1"/>
    <property type="molecule type" value="Genomic_DNA"/>
</dbReference>
<dbReference type="EC" id="2.7.1.45" evidence="5"/>
<dbReference type="InterPro" id="IPR029056">
    <property type="entry name" value="Ribokinase-like"/>
</dbReference>
<dbReference type="PANTHER" id="PTHR43320">
    <property type="entry name" value="SUGAR KINASE"/>
    <property type="match status" value="1"/>
</dbReference>
<dbReference type="Gene3D" id="3.40.1190.20">
    <property type="match status" value="1"/>
</dbReference>
<evidence type="ECO:0000256" key="1">
    <source>
        <dbReference type="ARBA" id="ARBA00010688"/>
    </source>
</evidence>
<evidence type="ECO:0000313" key="5">
    <source>
        <dbReference type="EMBL" id="VAW34062.1"/>
    </source>
</evidence>
<dbReference type="Pfam" id="PF00294">
    <property type="entry name" value="PfkB"/>
    <property type="match status" value="2"/>
</dbReference>
<organism evidence="5">
    <name type="scientific">hydrothermal vent metagenome</name>
    <dbReference type="NCBI Taxonomy" id="652676"/>
    <lineage>
        <taxon>unclassified sequences</taxon>
        <taxon>metagenomes</taxon>
        <taxon>ecological metagenomes</taxon>
    </lineage>
</organism>
<proteinExistence type="inferred from homology"/>
<name>A0A3B0V5L4_9ZZZZ</name>
<feature type="domain" description="Carbohydrate kinase PfkB" evidence="4">
    <location>
        <begin position="2"/>
        <end position="178"/>
    </location>
</feature>
<comment type="similarity">
    <text evidence="1">Belongs to the carbohydrate kinase PfkB family.</text>
</comment>
<evidence type="ECO:0000256" key="2">
    <source>
        <dbReference type="ARBA" id="ARBA00022679"/>
    </source>
</evidence>
<dbReference type="InterPro" id="IPR052700">
    <property type="entry name" value="Carb_kinase_PfkB-like"/>
</dbReference>
<dbReference type="InterPro" id="IPR011611">
    <property type="entry name" value="PfkB_dom"/>
</dbReference>
<protein>
    <submittedName>
        <fullName evidence="5">2-dehydro-3-deoxygluconokinase</fullName>
        <ecNumber evidence="5">2.7.1.45</ecNumber>
    </submittedName>
</protein>
<keyword evidence="3 5" id="KW-0418">Kinase</keyword>
<dbReference type="PANTHER" id="PTHR43320:SF2">
    <property type="entry name" value="2-DEHYDRO-3-DEOXYGLUCONOKINASE_2-DEHYDRO-3-DEOXYGALACTONOKINASE"/>
    <property type="match status" value="1"/>
</dbReference>